<reference evidence="2" key="1">
    <citation type="submission" date="2021-07" db="EMBL/GenBank/DDBJ databases">
        <title>Pseudohoeflea marina sp. nov. a polyhydroxyalcanoate-producing bacterium.</title>
        <authorList>
            <person name="Zheng W."/>
            <person name="Yu S."/>
            <person name="Huang Y."/>
        </authorList>
    </citation>
    <scope>NUCLEOTIDE SEQUENCE</scope>
    <source>
        <strain evidence="2">DP4N28-3</strain>
    </source>
</reference>
<keyword evidence="3" id="KW-1185">Reference proteome</keyword>
<dbReference type="Proteomes" id="UP001430804">
    <property type="component" value="Unassembled WGS sequence"/>
</dbReference>
<dbReference type="RefSeq" id="WP_219202977.1">
    <property type="nucleotide sequence ID" value="NZ_JAHWQX010000004.1"/>
</dbReference>
<evidence type="ECO:0000313" key="3">
    <source>
        <dbReference type="Proteomes" id="UP001430804"/>
    </source>
</evidence>
<comment type="caution">
    <text evidence="2">The sequence shown here is derived from an EMBL/GenBank/DDBJ whole genome shotgun (WGS) entry which is preliminary data.</text>
</comment>
<dbReference type="EMBL" id="JAHWQX010000004">
    <property type="protein sequence ID" value="MBW3098653.1"/>
    <property type="molecule type" value="Genomic_DNA"/>
</dbReference>
<proteinExistence type="predicted"/>
<protein>
    <submittedName>
        <fullName evidence="2">Uncharacterized protein</fullName>
    </submittedName>
</protein>
<feature type="transmembrane region" description="Helical" evidence="1">
    <location>
        <begin position="50"/>
        <end position="69"/>
    </location>
</feature>
<gene>
    <name evidence="2" type="ORF">KY465_15315</name>
</gene>
<name>A0ABS6WRT4_9HYPH</name>
<organism evidence="2 3">
    <name type="scientific">Pseudohoeflea coraliihabitans</name>
    <dbReference type="NCBI Taxonomy" id="2860393"/>
    <lineage>
        <taxon>Bacteria</taxon>
        <taxon>Pseudomonadati</taxon>
        <taxon>Pseudomonadota</taxon>
        <taxon>Alphaproteobacteria</taxon>
        <taxon>Hyphomicrobiales</taxon>
        <taxon>Rhizobiaceae</taxon>
        <taxon>Pseudohoeflea</taxon>
    </lineage>
</organism>
<keyword evidence="1" id="KW-0812">Transmembrane</keyword>
<keyword evidence="1" id="KW-0472">Membrane</keyword>
<accession>A0ABS6WRT4</accession>
<evidence type="ECO:0000313" key="2">
    <source>
        <dbReference type="EMBL" id="MBW3098653.1"/>
    </source>
</evidence>
<sequence length="82" mass="8865">MNGLEARVASLEAYTDAIRSDVAAIKPDVKDSRERLVRIEERVSALPTKGYINTAVVGAITLIGAFIAFQAQIQAFFGTLPQ</sequence>
<keyword evidence="1" id="KW-1133">Transmembrane helix</keyword>
<evidence type="ECO:0000256" key="1">
    <source>
        <dbReference type="SAM" id="Phobius"/>
    </source>
</evidence>